<name>A0ABS5RF15_9MYCO</name>
<feature type="domain" description="Phosphoribosyltransferase" evidence="5">
    <location>
        <begin position="22"/>
        <end position="161"/>
    </location>
</feature>
<keyword evidence="2 4" id="KW-0805">Transcription regulation</keyword>
<accession>A0ABS5RF15</accession>
<keyword evidence="4 6" id="KW-0808">Transferase</keyword>
<organism evidence="6 7">
    <name type="scientific">Mycolicibacter acidiphilus</name>
    <dbReference type="NCBI Taxonomy" id="2835306"/>
    <lineage>
        <taxon>Bacteria</taxon>
        <taxon>Bacillati</taxon>
        <taxon>Actinomycetota</taxon>
        <taxon>Actinomycetes</taxon>
        <taxon>Mycobacteriales</taxon>
        <taxon>Mycobacteriaceae</taxon>
        <taxon>Mycolicibacter</taxon>
    </lineage>
</organism>
<evidence type="ECO:0000259" key="5">
    <source>
        <dbReference type="Pfam" id="PF00156"/>
    </source>
</evidence>
<comment type="caution">
    <text evidence="6">The sequence shown here is derived from an EMBL/GenBank/DDBJ whole genome shotgun (WGS) entry which is preliminary data.</text>
</comment>
<evidence type="ECO:0000313" key="6">
    <source>
        <dbReference type="EMBL" id="MBS9532178.1"/>
    </source>
</evidence>
<dbReference type="PANTHER" id="PTHR11608">
    <property type="entry name" value="BIFUNCTIONAL PROTEIN PYRR"/>
    <property type="match status" value="1"/>
</dbReference>
<evidence type="ECO:0000256" key="1">
    <source>
        <dbReference type="ARBA" id="ARBA00005565"/>
    </source>
</evidence>
<reference evidence="6 7" key="1">
    <citation type="submission" date="2021-05" db="EMBL/GenBank/DDBJ databases">
        <title>Mycobacterium acidophilum sp. nov., an extremely acid-tolerant member of the genus Mycobacterium.</title>
        <authorList>
            <person name="Xia J."/>
        </authorList>
    </citation>
    <scope>NUCLEOTIDE SEQUENCE [LARGE SCALE GENOMIC DNA]</scope>
    <source>
        <strain evidence="6 7">M1</strain>
    </source>
</reference>
<keyword evidence="3 4" id="KW-0804">Transcription</keyword>
<dbReference type="NCBIfam" id="NF003549">
    <property type="entry name" value="PRK05205.1-5"/>
    <property type="match status" value="1"/>
</dbReference>
<dbReference type="InterPro" id="IPR023050">
    <property type="entry name" value="PyrR"/>
</dbReference>
<evidence type="ECO:0000313" key="7">
    <source>
        <dbReference type="Proteomes" id="UP001519535"/>
    </source>
</evidence>
<dbReference type="RefSeq" id="WP_214091051.1">
    <property type="nucleotide sequence ID" value="NZ_JAHCLR010000001.1"/>
</dbReference>
<sequence length="188" mass="20010">MGAAGNSSTDRELMSSADVSRTISRIAHQIIEKTALDDPAGPPKVVLLGIPTRGVTLAERLAAKIAEFCGVQVPCGSLDITLYRDDLMTKPPRPLETTSIPAGGIDDALVILVDDVLYAGRSVRAALDALRDVGRPAIVQLAVLVDRGHRELPVRADYVGKNVPTARGESVHVLLSEDDDRDAVVISR</sequence>
<keyword evidence="4 6" id="KW-0328">Glycosyltransferase</keyword>
<dbReference type="InterPro" id="IPR000836">
    <property type="entry name" value="PRTase_dom"/>
</dbReference>
<dbReference type="InterPro" id="IPR029057">
    <property type="entry name" value="PRTase-like"/>
</dbReference>
<comment type="similarity">
    <text evidence="1 4">Belongs to the purine/pyrimidine phosphoribosyltransferase family. PyrR subfamily.</text>
</comment>
<dbReference type="Proteomes" id="UP001519535">
    <property type="component" value="Unassembled WGS sequence"/>
</dbReference>
<protein>
    <recommendedName>
        <fullName evidence="4">Bifunctional protein PyrR</fullName>
    </recommendedName>
    <domain>
        <recommendedName>
            <fullName evidence="4">Pyrimidine operon regulatory protein</fullName>
        </recommendedName>
    </domain>
    <domain>
        <recommendedName>
            <fullName evidence="4">Uracil phosphoribosyltransferase</fullName>
            <shortName evidence="4">UPRTase</shortName>
            <ecNumber evidence="4">2.4.2.9</ecNumber>
        </recommendedName>
    </domain>
</protein>
<feature type="short sequence motif" description="PRPP-binding" evidence="4">
    <location>
        <begin position="110"/>
        <end position="122"/>
    </location>
</feature>
<dbReference type="EMBL" id="JAHCLR010000001">
    <property type="protein sequence ID" value="MBS9532178.1"/>
    <property type="molecule type" value="Genomic_DNA"/>
</dbReference>
<dbReference type="PANTHER" id="PTHR11608:SF0">
    <property type="entry name" value="BIFUNCTIONAL PROTEIN PYRR"/>
    <property type="match status" value="1"/>
</dbReference>
<dbReference type="InterPro" id="IPR050137">
    <property type="entry name" value="PyrR_bifunctional"/>
</dbReference>
<comment type="function">
    <text evidence="4">Regulates the transcription of the pyrimidine nucleotide (pyr) operon in response to exogenous pyrimidines.</text>
</comment>
<evidence type="ECO:0000256" key="2">
    <source>
        <dbReference type="ARBA" id="ARBA00023015"/>
    </source>
</evidence>
<dbReference type="EC" id="2.4.2.9" evidence="4"/>
<dbReference type="GO" id="GO:0004845">
    <property type="term" value="F:uracil phosphoribosyltransferase activity"/>
    <property type="evidence" value="ECO:0007669"/>
    <property type="project" value="UniProtKB-EC"/>
</dbReference>
<dbReference type="SUPFAM" id="SSF53271">
    <property type="entry name" value="PRTase-like"/>
    <property type="match status" value="1"/>
</dbReference>
<dbReference type="Gene3D" id="3.40.50.2020">
    <property type="match status" value="1"/>
</dbReference>
<dbReference type="NCBIfam" id="NF003547">
    <property type="entry name" value="PRK05205.1-3"/>
    <property type="match status" value="1"/>
</dbReference>
<gene>
    <name evidence="4 6" type="primary">pyrR</name>
    <name evidence="6" type="ORF">KIH27_01090</name>
</gene>
<comment type="catalytic activity">
    <reaction evidence="4">
        <text>UMP + diphosphate = 5-phospho-alpha-D-ribose 1-diphosphate + uracil</text>
        <dbReference type="Rhea" id="RHEA:13017"/>
        <dbReference type="ChEBI" id="CHEBI:17568"/>
        <dbReference type="ChEBI" id="CHEBI:33019"/>
        <dbReference type="ChEBI" id="CHEBI:57865"/>
        <dbReference type="ChEBI" id="CHEBI:58017"/>
        <dbReference type="EC" id="2.4.2.9"/>
    </reaction>
</comment>
<keyword evidence="7" id="KW-1185">Reference proteome</keyword>
<dbReference type="CDD" id="cd06223">
    <property type="entry name" value="PRTases_typeI"/>
    <property type="match status" value="1"/>
</dbReference>
<comment type="function">
    <text evidence="4">Also displays a weak uracil phosphoribosyltransferase activity which is not physiologically significant.</text>
</comment>
<proteinExistence type="inferred from homology"/>
<dbReference type="Pfam" id="PF00156">
    <property type="entry name" value="Pribosyltran"/>
    <property type="match status" value="1"/>
</dbReference>
<evidence type="ECO:0000256" key="4">
    <source>
        <dbReference type="HAMAP-Rule" id="MF_01219"/>
    </source>
</evidence>
<dbReference type="HAMAP" id="MF_01219">
    <property type="entry name" value="PyrR"/>
    <property type="match status" value="1"/>
</dbReference>
<evidence type="ECO:0000256" key="3">
    <source>
        <dbReference type="ARBA" id="ARBA00023163"/>
    </source>
</evidence>